<gene>
    <name evidence="1" type="ORF">NFC73_06490</name>
</gene>
<name>A0ABT1LLV3_9MICC</name>
<accession>A0ABT1LLV3</accession>
<evidence type="ECO:0000313" key="1">
    <source>
        <dbReference type="EMBL" id="MCP8999387.1"/>
    </source>
</evidence>
<dbReference type="SUPFAM" id="SSF56281">
    <property type="entry name" value="Metallo-hydrolase/oxidoreductase"/>
    <property type="match status" value="1"/>
</dbReference>
<dbReference type="Gene3D" id="3.60.15.10">
    <property type="entry name" value="Ribonuclease Z/Hydroxyacylglutathione hydrolase-like"/>
    <property type="match status" value="1"/>
</dbReference>
<protein>
    <submittedName>
        <fullName evidence="1">Uncharacterized protein</fullName>
    </submittedName>
</protein>
<dbReference type="RefSeq" id="WP_254748642.1">
    <property type="nucleotide sequence ID" value="NZ_JANCLV010000003.1"/>
</dbReference>
<keyword evidence="2" id="KW-1185">Reference proteome</keyword>
<comment type="caution">
    <text evidence="1">The sequence shown here is derived from an EMBL/GenBank/DDBJ whole genome shotgun (WGS) entry which is preliminary data.</text>
</comment>
<dbReference type="EMBL" id="JANCLV010000003">
    <property type="protein sequence ID" value="MCP8999387.1"/>
    <property type="molecule type" value="Genomic_DNA"/>
</dbReference>
<proteinExistence type="predicted"/>
<evidence type="ECO:0000313" key="2">
    <source>
        <dbReference type="Proteomes" id="UP001524318"/>
    </source>
</evidence>
<dbReference type="InterPro" id="IPR036866">
    <property type="entry name" value="RibonucZ/Hydroxyglut_hydro"/>
</dbReference>
<reference evidence="1 2" key="1">
    <citation type="submission" date="2022-06" db="EMBL/GenBank/DDBJ databases">
        <title>Pseudarthrobacter sp. strain RMG13 Genome sequencing and assembly.</title>
        <authorList>
            <person name="Kim I."/>
        </authorList>
    </citation>
    <scope>NUCLEOTIDE SEQUENCE [LARGE SCALE GENOMIC DNA]</scope>
    <source>
        <strain evidence="1 2">RMG13</strain>
    </source>
</reference>
<dbReference type="Proteomes" id="UP001524318">
    <property type="component" value="Unassembled WGS sequence"/>
</dbReference>
<sequence>MRATFVPAGHILAAAHIRLTVQGVRRHFTGDLGRPHDPLMHPRKHSV</sequence>
<organism evidence="1 2">
    <name type="scientific">Pseudarthrobacter humi</name>
    <dbReference type="NCBI Taxonomy" id="2952523"/>
    <lineage>
        <taxon>Bacteria</taxon>
        <taxon>Bacillati</taxon>
        <taxon>Actinomycetota</taxon>
        <taxon>Actinomycetes</taxon>
        <taxon>Micrococcales</taxon>
        <taxon>Micrococcaceae</taxon>
        <taxon>Pseudarthrobacter</taxon>
    </lineage>
</organism>